<dbReference type="EMBL" id="RCMG01001098">
    <property type="protein sequence ID" value="KAG2836376.1"/>
    <property type="molecule type" value="Genomic_DNA"/>
</dbReference>
<reference evidence="3" key="2">
    <citation type="submission" date="2018-05" db="EMBL/GenBank/DDBJ databases">
        <title>Effector identification in a new, highly contiguous assembly of the strawberry crown rot pathogen Phytophthora cactorum.</title>
        <authorList>
            <person name="Armitage A.D."/>
            <person name="Nellist C.F."/>
            <person name="Bates H."/>
            <person name="Vickerstaff R.J."/>
            <person name="Harrison R.J."/>
        </authorList>
    </citation>
    <scope>NUCLEOTIDE SEQUENCE</scope>
    <source>
        <strain evidence="1">15-7</strain>
        <strain evidence="2">4040</strain>
        <strain evidence="3">P421</strain>
    </source>
</reference>
<dbReference type="Proteomes" id="UP000760860">
    <property type="component" value="Unassembled WGS sequence"/>
</dbReference>
<sequence length="43" mass="5279">MHRTVGRSFYQRLAYVERQNAQFQRQHKKEVLLHQLGHGMHVY</sequence>
<dbReference type="Proteomes" id="UP000251314">
    <property type="component" value="Unassembled WGS sequence"/>
</dbReference>
<name>A0A329RT92_9STRA</name>
<dbReference type="EMBL" id="RCMK01001151">
    <property type="protein sequence ID" value="KAG2900631.1"/>
    <property type="molecule type" value="Genomic_DNA"/>
</dbReference>
<accession>A0A329RT92</accession>
<evidence type="ECO:0000313" key="2">
    <source>
        <dbReference type="EMBL" id="KAG2900631.1"/>
    </source>
</evidence>
<dbReference type="Proteomes" id="UP000736787">
    <property type="component" value="Unassembled WGS sequence"/>
</dbReference>
<evidence type="ECO:0000313" key="3">
    <source>
        <dbReference type="EMBL" id="KAG3209923.1"/>
    </source>
</evidence>
<dbReference type="Proteomes" id="UP000735874">
    <property type="component" value="Unassembled WGS sequence"/>
</dbReference>
<organism evidence="4 5">
    <name type="scientific">Phytophthora cactorum</name>
    <dbReference type="NCBI Taxonomy" id="29920"/>
    <lineage>
        <taxon>Eukaryota</taxon>
        <taxon>Sar</taxon>
        <taxon>Stramenopiles</taxon>
        <taxon>Oomycota</taxon>
        <taxon>Peronosporomycetes</taxon>
        <taxon>Peronosporales</taxon>
        <taxon>Peronosporaceae</taxon>
        <taxon>Phytophthora</taxon>
    </lineage>
</organism>
<dbReference type="EMBL" id="MJFZ01000558">
    <property type="protein sequence ID" value="RAW27490.1"/>
    <property type="molecule type" value="Genomic_DNA"/>
</dbReference>
<dbReference type="AlphaFoldDB" id="A0A329RT92"/>
<comment type="caution">
    <text evidence="4">The sequence shown here is derived from an EMBL/GenBank/DDBJ whole genome shotgun (WGS) entry which is preliminary data.</text>
</comment>
<evidence type="ECO:0000313" key="4">
    <source>
        <dbReference type="EMBL" id="RAW27490.1"/>
    </source>
</evidence>
<proteinExistence type="predicted"/>
<gene>
    <name evidence="4" type="ORF">PC110_g16103</name>
    <name evidence="1" type="ORF">PC113_g20038</name>
    <name evidence="2" type="ORF">PC117_g21925</name>
    <name evidence="3" type="ORF">PC129_g19074</name>
</gene>
<dbReference type="VEuPathDB" id="FungiDB:PC110_g16103"/>
<protein>
    <submittedName>
        <fullName evidence="4">Uncharacterized protein</fullName>
    </submittedName>
</protein>
<reference evidence="4 5" key="1">
    <citation type="submission" date="2018-01" db="EMBL/GenBank/DDBJ databases">
        <title>Draft genome of the strawberry crown rot pathogen Phytophthora cactorum.</title>
        <authorList>
            <person name="Armitage A.D."/>
            <person name="Lysoe E."/>
            <person name="Nellist C.F."/>
            <person name="Harrison R.J."/>
            <person name="Brurberg M.B."/>
        </authorList>
    </citation>
    <scope>NUCLEOTIDE SEQUENCE [LARGE SCALE GENOMIC DNA]</scope>
    <source>
        <strain evidence="4 5">10300</strain>
    </source>
</reference>
<evidence type="ECO:0000313" key="5">
    <source>
        <dbReference type="Proteomes" id="UP000251314"/>
    </source>
</evidence>
<evidence type="ECO:0000313" key="1">
    <source>
        <dbReference type="EMBL" id="KAG2836376.1"/>
    </source>
</evidence>
<dbReference type="EMBL" id="RCMV01001180">
    <property type="protein sequence ID" value="KAG3209923.1"/>
    <property type="molecule type" value="Genomic_DNA"/>
</dbReference>
<keyword evidence="5" id="KW-1185">Reference proteome</keyword>